<keyword evidence="3" id="KW-1003">Cell membrane</keyword>
<feature type="transmembrane region" description="Helical" evidence="8">
    <location>
        <begin position="312"/>
        <end position="331"/>
    </location>
</feature>
<dbReference type="GO" id="GO:0022857">
    <property type="term" value="F:transmembrane transporter activity"/>
    <property type="evidence" value="ECO:0007669"/>
    <property type="project" value="InterPro"/>
</dbReference>
<dbReference type="Pfam" id="PF02653">
    <property type="entry name" value="BPD_transp_2"/>
    <property type="match status" value="1"/>
</dbReference>
<evidence type="ECO:0000256" key="4">
    <source>
        <dbReference type="ARBA" id="ARBA00022519"/>
    </source>
</evidence>
<keyword evidence="2" id="KW-0813">Transport</keyword>
<dbReference type="GO" id="GO:0005886">
    <property type="term" value="C:plasma membrane"/>
    <property type="evidence" value="ECO:0007669"/>
    <property type="project" value="UniProtKB-SubCell"/>
</dbReference>
<feature type="transmembrane region" description="Helical" evidence="8">
    <location>
        <begin position="24"/>
        <end position="47"/>
    </location>
</feature>
<dbReference type="PANTHER" id="PTHR32196:SF21">
    <property type="entry name" value="ABC TRANSPORTER PERMEASE PROTEIN YPHD-RELATED"/>
    <property type="match status" value="1"/>
</dbReference>
<feature type="transmembrane region" description="Helical" evidence="8">
    <location>
        <begin position="233"/>
        <end position="252"/>
    </location>
</feature>
<feature type="transmembrane region" description="Helical" evidence="8">
    <location>
        <begin position="273"/>
        <end position="300"/>
    </location>
</feature>
<keyword evidence="7 8" id="KW-0472">Membrane</keyword>
<dbReference type="InterPro" id="IPR001851">
    <property type="entry name" value="ABC_transp_permease"/>
</dbReference>
<keyword evidence="6 8" id="KW-1133">Transmembrane helix</keyword>
<feature type="transmembrane region" description="Helical" evidence="8">
    <location>
        <begin position="181"/>
        <end position="202"/>
    </location>
</feature>
<evidence type="ECO:0000256" key="7">
    <source>
        <dbReference type="ARBA" id="ARBA00023136"/>
    </source>
</evidence>
<organism evidence="9">
    <name type="scientific">uncultured Thermomicrobiales bacterium</name>
    <dbReference type="NCBI Taxonomy" id="1645740"/>
    <lineage>
        <taxon>Bacteria</taxon>
        <taxon>Pseudomonadati</taxon>
        <taxon>Thermomicrobiota</taxon>
        <taxon>Thermomicrobia</taxon>
        <taxon>Thermomicrobiales</taxon>
        <taxon>environmental samples</taxon>
    </lineage>
</organism>
<dbReference type="EMBL" id="CADCWF010000159">
    <property type="protein sequence ID" value="CAA9560716.1"/>
    <property type="molecule type" value="Genomic_DNA"/>
</dbReference>
<evidence type="ECO:0000256" key="5">
    <source>
        <dbReference type="ARBA" id="ARBA00022692"/>
    </source>
</evidence>
<accession>A0A6J4UX15</accession>
<comment type="subcellular location">
    <subcellularLocation>
        <location evidence="1">Cell membrane</location>
        <topology evidence="1">Multi-pass membrane protein</topology>
    </subcellularLocation>
</comment>
<reference evidence="9" key="1">
    <citation type="submission" date="2020-02" db="EMBL/GenBank/DDBJ databases">
        <authorList>
            <person name="Meier V. D."/>
        </authorList>
    </citation>
    <scope>NUCLEOTIDE SEQUENCE</scope>
    <source>
        <strain evidence="9">AVDCRST_MAG59</strain>
    </source>
</reference>
<dbReference type="PANTHER" id="PTHR32196">
    <property type="entry name" value="ABC TRANSPORTER PERMEASE PROTEIN YPHD-RELATED-RELATED"/>
    <property type="match status" value="1"/>
</dbReference>
<sequence length="333" mass="34438">MADAGAAGANVAERERDVGGRHGAIAAFLLRYGIVLALLALVAFFAWRSPVFLTDDNLLQVLLQASVNTIVALGMTFVIITAGIDLSVGSTAALAGMVAATAMKTGLLGLVLPWPVAVLVGLLVGLLVGATNGLLITWLRITPFIVTLGTLSVVRGLTLIFSEGRPVFGFPEGFNAIAGRVGPVPVPVLIAAVLTLVVWFVLRYTRLGEYTYAIGGNEEATRLAGVPVTRYKVAVYTLGGALAAVAGIVLTARLRTAEPNAASGYELDAIAATVMGGTSLFGGEGGVVGTIVGALIIATLRNGLNLLNVQAYYQQLAIGLVIILAVALDRFRQ</sequence>
<feature type="transmembrane region" description="Helical" evidence="8">
    <location>
        <begin position="67"/>
        <end position="95"/>
    </location>
</feature>
<protein>
    <submittedName>
        <fullName evidence="9">Ribose ABC transport system, permease protein RbsC</fullName>
    </submittedName>
</protein>
<evidence type="ECO:0000313" key="9">
    <source>
        <dbReference type="EMBL" id="CAA9560716.1"/>
    </source>
</evidence>
<dbReference type="AlphaFoldDB" id="A0A6J4UX15"/>
<feature type="transmembrane region" description="Helical" evidence="8">
    <location>
        <begin position="107"/>
        <end position="129"/>
    </location>
</feature>
<name>A0A6J4UX15_9BACT</name>
<dbReference type="CDD" id="cd06579">
    <property type="entry name" value="TM_PBP1_transp_AraH_like"/>
    <property type="match status" value="1"/>
</dbReference>
<gene>
    <name evidence="9" type="ORF">AVDCRST_MAG59-2556</name>
</gene>
<keyword evidence="5 8" id="KW-0812">Transmembrane</keyword>
<proteinExistence type="predicted"/>
<feature type="transmembrane region" description="Helical" evidence="8">
    <location>
        <begin position="141"/>
        <end position="161"/>
    </location>
</feature>
<evidence type="ECO:0000256" key="8">
    <source>
        <dbReference type="SAM" id="Phobius"/>
    </source>
</evidence>
<keyword evidence="4" id="KW-0997">Cell inner membrane</keyword>
<evidence type="ECO:0000256" key="3">
    <source>
        <dbReference type="ARBA" id="ARBA00022475"/>
    </source>
</evidence>
<evidence type="ECO:0000256" key="6">
    <source>
        <dbReference type="ARBA" id="ARBA00022989"/>
    </source>
</evidence>
<evidence type="ECO:0000256" key="2">
    <source>
        <dbReference type="ARBA" id="ARBA00022448"/>
    </source>
</evidence>
<evidence type="ECO:0000256" key="1">
    <source>
        <dbReference type="ARBA" id="ARBA00004651"/>
    </source>
</evidence>